<dbReference type="SUPFAM" id="SSF82689">
    <property type="entry name" value="Mechanosensitive channel protein MscS (YggB), C-terminal domain"/>
    <property type="match status" value="1"/>
</dbReference>
<dbReference type="AlphaFoldDB" id="A0A6B0SXA7"/>
<keyword evidence="9" id="KW-1185">Reference proteome</keyword>
<dbReference type="PANTHER" id="PTHR30221:SF1">
    <property type="entry name" value="SMALL-CONDUCTANCE MECHANOSENSITIVE CHANNEL"/>
    <property type="match status" value="1"/>
</dbReference>
<dbReference type="InterPro" id="IPR010920">
    <property type="entry name" value="LSM_dom_sf"/>
</dbReference>
<accession>A0A6B0SXA7</accession>
<name>A0A6B0SXA7_9EURY</name>
<organism evidence="8 9">
    <name type="scientific">Halobaculum saliterrae</name>
    <dbReference type="NCBI Taxonomy" id="2073113"/>
    <lineage>
        <taxon>Archaea</taxon>
        <taxon>Methanobacteriati</taxon>
        <taxon>Methanobacteriota</taxon>
        <taxon>Stenosarchaea group</taxon>
        <taxon>Halobacteria</taxon>
        <taxon>Halobacteriales</taxon>
        <taxon>Haloferacaceae</taxon>
        <taxon>Halobaculum</taxon>
    </lineage>
</organism>
<dbReference type="PANTHER" id="PTHR30221">
    <property type="entry name" value="SMALL-CONDUCTANCE MECHANOSENSITIVE CHANNEL"/>
    <property type="match status" value="1"/>
</dbReference>
<dbReference type="GO" id="GO:0008381">
    <property type="term" value="F:mechanosensitive monoatomic ion channel activity"/>
    <property type="evidence" value="ECO:0007669"/>
    <property type="project" value="InterPro"/>
</dbReference>
<evidence type="ECO:0000259" key="7">
    <source>
        <dbReference type="Pfam" id="PF00924"/>
    </source>
</evidence>
<dbReference type="Pfam" id="PF00924">
    <property type="entry name" value="MS_channel_2nd"/>
    <property type="match status" value="1"/>
</dbReference>
<keyword evidence="5 6" id="KW-0472">Membrane</keyword>
<evidence type="ECO:0000256" key="4">
    <source>
        <dbReference type="ARBA" id="ARBA00022989"/>
    </source>
</evidence>
<dbReference type="RefSeq" id="WP_321168205.1">
    <property type="nucleotide sequence ID" value="NZ_WUUS01000017.1"/>
</dbReference>
<evidence type="ECO:0000313" key="9">
    <source>
        <dbReference type="Proteomes" id="UP000437065"/>
    </source>
</evidence>
<comment type="subcellular location">
    <subcellularLocation>
        <location evidence="1">Cell membrane</location>
        <topology evidence="1">Multi-pass membrane protein</topology>
    </subcellularLocation>
</comment>
<protein>
    <submittedName>
        <fullName evidence="8">Mechanosensitive ion channel</fullName>
    </submittedName>
</protein>
<evidence type="ECO:0000256" key="5">
    <source>
        <dbReference type="ARBA" id="ARBA00023136"/>
    </source>
</evidence>
<evidence type="ECO:0000256" key="1">
    <source>
        <dbReference type="ARBA" id="ARBA00004651"/>
    </source>
</evidence>
<reference evidence="8 9" key="1">
    <citation type="submission" date="2019-12" db="EMBL/GenBank/DDBJ databases">
        <title>Isolation and characterization of three novel carbon monoxide-oxidizing members of Halobacteria from salione crusts and soils.</title>
        <authorList>
            <person name="Myers M.R."/>
            <person name="King G.M."/>
        </authorList>
    </citation>
    <scope>NUCLEOTIDE SEQUENCE [LARGE SCALE GENOMIC DNA]</scope>
    <source>
        <strain evidence="8 9">WSA2</strain>
    </source>
</reference>
<dbReference type="SUPFAM" id="SSF50182">
    <property type="entry name" value="Sm-like ribonucleoproteins"/>
    <property type="match status" value="1"/>
</dbReference>
<dbReference type="InterPro" id="IPR011066">
    <property type="entry name" value="MscS_channel_C_sf"/>
</dbReference>
<feature type="transmembrane region" description="Helical" evidence="6">
    <location>
        <begin position="84"/>
        <end position="103"/>
    </location>
</feature>
<feature type="transmembrane region" description="Helical" evidence="6">
    <location>
        <begin position="49"/>
        <end position="72"/>
    </location>
</feature>
<feature type="domain" description="Mechanosensitive ion channel MscS" evidence="7">
    <location>
        <begin position="128"/>
        <end position="202"/>
    </location>
</feature>
<keyword evidence="4 6" id="KW-1133">Transmembrane helix</keyword>
<gene>
    <name evidence="8" type="ORF">GRX01_18495</name>
</gene>
<evidence type="ECO:0000256" key="2">
    <source>
        <dbReference type="ARBA" id="ARBA00022475"/>
    </source>
</evidence>
<dbReference type="GO" id="GO:0005886">
    <property type="term" value="C:plasma membrane"/>
    <property type="evidence" value="ECO:0007669"/>
    <property type="project" value="UniProtKB-SubCell"/>
</dbReference>
<dbReference type="EMBL" id="WUUS01000017">
    <property type="protein sequence ID" value="MXR43315.1"/>
    <property type="molecule type" value="Genomic_DNA"/>
</dbReference>
<keyword evidence="2" id="KW-1003">Cell membrane</keyword>
<feature type="transmembrane region" description="Helical" evidence="6">
    <location>
        <begin position="109"/>
        <end position="137"/>
    </location>
</feature>
<evidence type="ECO:0000313" key="8">
    <source>
        <dbReference type="EMBL" id="MXR43315.1"/>
    </source>
</evidence>
<sequence length="320" mass="35072">MRRPIGYVSVAAALVAAAAAGFVRATTPLADLSVPALGDISPDAAATTLLLAVAVVLAANGAYFVVYALAVRRASKRRAHDLRNVLRLGFGALALIGLLGVLTDQWVGVLVSLGVVGFAITFALQQPLLSLVGWFYLMLKRPYAVGDRVQMSEVSGDVIEVDFFVTTLWEINGPLVSTNQPSGRVVTVPNSQVLSSEVVNFSGDGFPYVWNELSMQVAYETDLAFARERMTGVADDYLGDEMADAVDRYRDRLADTAVELEVAERPSVNVVQRESWVELRLRYLVHHRRSTRVRNDLYERVLVEFNAAPDRVAFPVSRSR</sequence>
<keyword evidence="3 6" id="KW-0812">Transmembrane</keyword>
<evidence type="ECO:0000256" key="6">
    <source>
        <dbReference type="SAM" id="Phobius"/>
    </source>
</evidence>
<evidence type="ECO:0000256" key="3">
    <source>
        <dbReference type="ARBA" id="ARBA00022692"/>
    </source>
</evidence>
<dbReference type="InterPro" id="IPR045275">
    <property type="entry name" value="MscS_archaea/bacteria_type"/>
</dbReference>
<dbReference type="InterPro" id="IPR006685">
    <property type="entry name" value="MscS_channel_2nd"/>
</dbReference>
<proteinExistence type="predicted"/>
<dbReference type="Proteomes" id="UP000437065">
    <property type="component" value="Unassembled WGS sequence"/>
</dbReference>
<dbReference type="InterPro" id="IPR023408">
    <property type="entry name" value="MscS_beta-dom_sf"/>
</dbReference>
<comment type="caution">
    <text evidence="8">The sequence shown here is derived from an EMBL/GenBank/DDBJ whole genome shotgun (WGS) entry which is preliminary data.</text>
</comment>
<dbReference type="Gene3D" id="2.30.30.60">
    <property type="match status" value="1"/>
</dbReference>